<feature type="transmembrane region" description="Helical" evidence="1">
    <location>
        <begin position="21"/>
        <end position="39"/>
    </location>
</feature>
<dbReference type="EMBL" id="ML119118">
    <property type="protein sequence ID" value="RPB14355.1"/>
    <property type="molecule type" value="Genomic_DNA"/>
</dbReference>
<name>A0A3N4L8N1_9PEZI</name>
<dbReference type="InterPro" id="IPR018750">
    <property type="entry name" value="DUF2306_membrane"/>
</dbReference>
<dbReference type="InParanoid" id="A0A3N4L8N1"/>
<proteinExistence type="predicted"/>
<evidence type="ECO:0000313" key="2">
    <source>
        <dbReference type="EMBL" id="RPB14355.1"/>
    </source>
</evidence>
<feature type="transmembrane region" description="Helical" evidence="1">
    <location>
        <begin position="248"/>
        <end position="273"/>
    </location>
</feature>
<keyword evidence="1" id="KW-0472">Membrane</keyword>
<sequence>MSSQKATYKTLGFYRGYNFPLWFVFGGALLGFSLSRLGYLDIAGTFSKEASPGEWFWYRHGVDRTELVGITIHLAAILPCGILSVFQFVPIIRHKALIIHRIDGYIILILLWIATAGALMIARRAFGGDPITQAGTYFLSFITLVASSMAYYNIKRLQIDQHRNWMIRAMVYMSSIITLRLVMVIGAKIITSINSYYRLMRCDEVAFIMDDVSRFAESYPTCLTDANYGYVAVQASFKSGSSPEKIGAAFRLTFGMGMWVAILVHVIGVEIYIRLTPAESERLRGVAYEKQLKAGLTPAGSAGLTTDVWGDAVWAPKKSADAESVPPQMLGHDQ</sequence>
<evidence type="ECO:0000313" key="3">
    <source>
        <dbReference type="Proteomes" id="UP000277580"/>
    </source>
</evidence>
<evidence type="ECO:0008006" key="4">
    <source>
        <dbReference type="Google" id="ProtNLM"/>
    </source>
</evidence>
<dbReference type="AlphaFoldDB" id="A0A3N4L8N1"/>
<feature type="transmembrane region" description="Helical" evidence="1">
    <location>
        <begin position="134"/>
        <end position="154"/>
    </location>
</feature>
<organism evidence="2 3">
    <name type="scientific">Morchella conica CCBAS932</name>
    <dbReference type="NCBI Taxonomy" id="1392247"/>
    <lineage>
        <taxon>Eukaryota</taxon>
        <taxon>Fungi</taxon>
        <taxon>Dikarya</taxon>
        <taxon>Ascomycota</taxon>
        <taxon>Pezizomycotina</taxon>
        <taxon>Pezizomycetes</taxon>
        <taxon>Pezizales</taxon>
        <taxon>Morchellaceae</taxon>
        <taxon>Morchella</taxon>
    </lineage>
</organism>
<evidence type="ECO:0000256" key="1">
    <source>
        <dbReference type="SAM" id="Phobius"/>
    </source>
</evidence>
<feature type="transmembrane region" description="Helical" evidence="1">
    <location>
        <begin position="67"/>
        <end position="92"/>
    </location>
</feature>
<dbReference type="Pfam" id="PF10067">
    <property type="entry name" value="DUF2306"/>
    <property type="match status" value="1"/>
</dbReference>
<dbReference type="OrthoDB" id="193478at2759"/>
<gene>
    <name evidence="2" type="ORF">P167DRAFT_557882</name>
</gene>
<feature type="transmembrane region" description="Helical" evidence="1">
    <location>
        <begin position="104"/>
        <end position="122"/>
    </location>
</feature>
<keyword evidence="1" id="KW-0812">Transmembrane</keyword>
<protein>
    <recommendedName>
        <fullName evidence="4">DUF2306 domain-containing protein</fullName>
    </recommendedName>
</protein>
<accession>A0A3N4L8N1</accession>
<keyword evidence="1" id="KW-1133">Transmembrane helix</keyword>
<reference evidence="2 3" key="1">
    <citation type="journal article" date="2018" name="Nat. Ecol. Evol.">
        <title>Pezizomycetes genomes reveal the molecular basis of ectomycorrhizal truffle lifestyle.</title>
        <authorList>
            <person name="Murat C."/>
            <person name="Payen T."/>
            <person name="Noel B."/>
            <person name="Kuo A."/>
            <person name="Morin E."/>
            <person name="Chen J."/>
            <person name="Kohler A."/>
            <person name="Krizsan K."/>
            <person name="Balestrini R."/>
            <person name="Da Silva C."/>
            <person name="Montanini B."/>
            <person name="Hainaut M."/>
            <person name="Levati E."/>
            <person name="Barry K.W."/>
            <person name="Belfiori B."/>
            <person name="Cichocki N."/>
            <person name="Clum A."/>
            <person name="Dockter R.B."/>
            <person name="Fauchery L."/>
            <person name="Guy J."/>
            <person name="Iotti M."/>
            <person name="Le Tacon F."/>
            <person name="Lindquist E.A."/>
            <person name="Lipzen A."/>
            <person name="Malagnac F."/>
            <person name="Mello A."/>
            <person name="Molinier V."/>
            <person name="Miyauchi S."/>
            <person name="Poulain J."/>
            <person name="Riccioni C."/>
            <person name="Rubini A."/>
            <person name="Sitrit Y."/>
            <person name="Splivallo R."/>
            <person name="Traeger S."/>
            <person name="Wang M."/>
            <person name="Zifcakova L."/>
            <person name="Wipf D."/>
            <person name="Zambonelli A."/>
            <person name="Paolocci F."/>
            <person name="Nowrousian M."/>
            <person name="Ottonello S."/>
            <person name="Baldrian P."/>
            <person name="Spatafora J.W."/>
            <person name="Henrissat B."/>
            <person name="Nagy L.G."/>
            <person name="Aury J.M."/>
            <person name="Wincker P."/>
            <person name="Grigoriev I.V."/>
            <person name="Bonfante P."/>
            <person name="Martin F.M."/>
        </authorList>
    </citation>
    <scope>NUCLEOTIDE SEQUENCE [LARGE SCALE GENOMIC DNA]</scope>
    <source>
        <strain evidence="2 3">CCBAS932</strain>
    </source>
</reference>
<keyword evidence="3" id="KW-1185">Reference proteome</keyword>
<feature type="transmembrane region" description="Helical" evidence="1">
    <location>
        <begin position="166"/>
        <end position="190"/>
    </location>
</feature>
<dbReference type="STRING" id="1392247.A0A3N4L8N1"/>
<dbReference type="Proteomes" id="UP000277580">
    <property type="component" value="Unassembled WGS sequence"/>
</dbReference>